<sequence>MVKERHAEAHNSQKGRIVVEILSQSFGEYQTNCYICKLSQGEIIVDAGIGATQWVIENCPNPLAFLNTHGHFDHIWSNAELKAHFVNVPLVCPELDAFMLESDCFDTGVSPSIPDILTECKKDSQKLQFNNVEVVFSHFPGHTPGCSIIEIENEIFSGDFIFHRSIGRYDFPYSNATDMKDSLTRFSQLSCTQNKTIHPGHGVATTLIDEQHNAKLWIKHIECDL</sequence>
<dbReference type="SUPFAM" id="SSF56281">
    <property type="entry name" value="Metallo-hydrolase/oxidoreductase"/>
    <property type="match status" value="1"/>
</dbReference>
<keyword evidence="2" id="KW-0479">Metal-binding</keyword>
<dbReference type="Proteomes" id="UP000255335">
    <property type="component" value="Unassembled WGS sequence"/>
</dbReference>
<dbReference type="PANTHER" id="PTHR46233:SF3">
    <property type="entry name" value="HYDROXYACYLGLUTATHIONE HYDROLASE GLOC"/>
    <property type="match status" value="1"/>
</dbReference>
<evidence type="ECO:0000313" key="7">
    <source>
        <dbReference type="Proteomes" id="UP000255335"/>
    </source>
</evidence>
<reference evidence="6 7" key="1">
    <citation type="submission" date="2018-06" db="EMBL/GenBank/DDBJ databases">
        <authorList>
            <consortium name="Pathogen Informatics"/>
            <person name="Doyle S."/>
        </authorList>
    </citation>
    <scope>NUCLEOTIDE SEQUENCE [LARGE SCALE GENOMIC DNA]</scope>
    <source>
        <strain evidence="6 7">NCTC12221</strain>
    </source>
</reference>
<evidence type="ECO:0000313" key="6">
    <source>
        <dbReference type="EMBL" id="STP09828.1"/>
    </source>
</evidence>
<dbReference type="Gene3D" id="3.60.15.10">
    <property type="entry name" value="Ribonuclease Z/Hydroxyacylglutathione hydrolase-like"/>
    <property type="match status" value="1"/>
</dbReference>
<evidence type="ECO:0000256" key="2">
    <source>
        <dbReference type="ARBA" id="ARBA00022723"/>
    </source>
</evidence>
<proteinExistence type="predicted"/>
<gene>
    <name evidence="6" type="primary">ycbL</name>
    <name evidence="6" type="ORF">NCTC12221_01277</name>
</gene>
<evidence type="ECO:0000256" key="4">
    <source>
        <dbReference type="ARBA" id="ARBA00022833"/>
    </source>
</evidence>
<keyword evidence="3" id="KW-0378">Hydrolase</keyword>
<dbReference type="CDD" id="cd06262">
    <property type="entry name" value="metallo-hydrolase-like_MBL-fold"/>
    <property type="match status" value="1"/>
</dbReference>
<dbReference type="PANTHER" id="PTHR46233">
    <property type="entry name" value="HYDROXYACYLGLUTATHIONE HYDROLASE GLOC"/>
    <property type="match status" value="1"/>
</dbReference>
<feature type="domain" description="Metallo-beta-lactamase" evidence="5">
    <location>
        <begin position="30"/>
        <end position="201"/>
    </location>
</feature>
<organism evidence="6 7">
    <name type="scientific">Helicobacter cinaedi</name>
    <dbReference type="NCBI Taxonomy" id="213"/>
    <lineage>
        <taxon>Bacteria</taxon>
        <taxon>Pseudomonadati</taxon>
        <taxon>Campylobacterota</taxon>
        <taxon>Epsilonproteobacteria</taxon>
        <taxon>Campylobacterales</taxon>
        <taxon>Helicobacteraceae</taxon>
        <taxon>Helicobacter</taxon>
    </lineage>
</organism>
<keyword evidence="4" id="KW-0862">Zinc</keyword>
<name>A0A377JQ23_9HELI</name>
<dbReference type="EMBL" id="UGHZ01000001">
    <property type="protein sequence ID" value="STP09828.1"/>
    <property type="molecule type" value="Genomic_DNA"/>
</dbReference>
<dbReference type="Pfam" id="PF00753">
    <property type="entry name" value="Lactamase_B"/>
    <property type="match status" value="1"/>
</dbReference>
<evidence type="ECO:0000256" key="1">
    <source>
        <dbReference type="ARBA" id="ARBA00001947"/>
    </source>
</evidence>
<accession>A0A377JQ23</accession>
<evidence type="ECO:0000256" key="3">
    <source>
        <dbReference type="ARBA" id="ARBA00022801"/>
    </source>
</evidence>
<protein>
    <submittedName>
        <fullName evidence="6">Metallo-beta-lactamase family protein</fullName>
    </submittedName>
</protein>
<dbReference type="AlphaFoldDB" id="A0A377JQ23"/>
<dbReference type="InterPro" id="IPR036866">
    <property type="entry name" value="RibonucZ/Hydroxyglut_hydro"/>
</dbReference>
<evidence type="ECO:0000259" key="5">
    <source>
        <dbReference type="SMART" id="SM00849"/>
    </source>
</evidence>
<dbReference type="GO" id="GO:0046872">
    <property type="term" value="F:metal ion binding"/>
    <property type="evidence" value="ECO:0007669"/>
    <property type="project" value="UniProtKB-KW"/>
</dbReference>
<dbReference type="SMART" id="SM00849">
    <property type="entry name" value="Lactamase_B"/>
    <property type="match status" value="1"/>
</dbReference>
<comment type="cofactor">
    <cofactor evidence="1">
        <name>Zn(2+)</name>
        <dbReference type="ChEBI" id="CHEBI:29105"/>
    </cofactor>
</comment>
<dbReference type="InterPro" id="IPR001279">
    <property type="entry name" value="Metallo-B-lactamas"/>
</dbReference>
<dbReference type="GO" id="GO:0016787">
    <property type="term" value="F:hydrolase activity"/>
    <property type="evidence" value="ECO:0007669"/>
    <property type="project" value="UniProtKB-KW"/>
</dbReference>
<dbReference type="InterPro" id="IPR051453">
    <property type="entry name" value="MBL_Glyoxalase_II"/>
</dbReference>